<sequence length="122" mass="13916">MKALIILLLILFIIYGCSETAKESDPSGTYVTHFKNEYSLTDDTLIIRNINSSNQAYNIERKSGFQKIRNGVLKSKEFKSAKWDATYNEDSKVLQQTDLGNQVYITDHNGVKLGDSEYKKIK</sequence>
<dbReference type="OrthoDB" id="798527at2"/>
<evidence type="ECO:0000313" key="1">
    <source>
        <dbReference type="EMBL" id="RVU02551.1"/>
    </source>
</evidence>
<accession>A0A437MXZ3</accession>
<evidence type="ECO:0008006" key="3">
    <source>
        <dbReference type="Google" id="ProtNLM"/>
    </source>
</evidence>
<keyword evidence="2" id="KW-1185">Reference proteome</keyword>
<dbReference type="Proteomes" id="UP000282759">
    <property type="component" value="Unassembled WGS sequence"/>
</dbReference>
<proteinExistence type="predicted"/>
<dbReference type="RefSeq" id="WP_127702920.1">
    <property type="nucleotide sequence ID" value="NZ_SACK01000001.1"/>
</dbReference>
<gene>
    <name evidence="1" type="ORF">EOD41_01020</name>
</gene>
<protein>
    <recommendedName>
        <fullName evidence="3">Lipoprotein</fullName>
    </recommendedName>
</protein>
<dbReference type="EMBL" id="SACK01000001">
    <property type="protein sequence ID" value="RVU02551.1"/>
    <property type="molecule type" value="Genomic_DNA"/>
</dbReference>
<evidence type="ECO:0000313" key="2">
    <source>
        <dbReference type="Proteomes" id="UP000282759"/>
    </source>
</evidence>
<name>A0A437MXZ3_9SPHI</name>
<reference evidence="1 2" key="1">
    <citation type="submission" date="2019-01" db="EMBL/GenBank/DDBJ databases">
        <authorList>
            <person name="Chen W.-M."/>
        </authorList>
    </citation>
    <scope>NUCLEOTIDE SEQUENCE [LARGE SCALE GENOMIC DNA]</scope>
    <source>
        <strain evidence="1 2">YBJ-36</strain>
    </source>
</reference>
<comment type="caution">
    <text evidence="1">The sequence shown here is derived from an EMBL/GenBank/DDBJ whole genome shotgun (WGS) entry which is preliminary data.</text>
</comment>
<dbReference type="PROSITE" id="PS51257">
    <property type="entry name" value="PROKAR_LIPOPROTEIN"/>
    <property type="match status" value="1"/>
</dbReference>
<organism evidence="1 2">
    <name type="scientific">Mucilaginibacter limnophilus</name>
    <dbReference type="NCBI Taxonomy" id="1932778"/>
    <lineage>
        <taxon>Bacteria</taxon>
        <taxon>Pseudomonadati</taxon>
        <taxon>Bacteroidota</taxon>
        <taxon>Sphingobacteriia</taxon>
        <taxon>Sphingobacteriales</taxon>
        <taxon>Sphingobacteriaceae</taxon>
        <taxon>Mucilaginibacter</taxon>
    </lineage>
</organism>
<dbReference type="AlphaFoldDB" id="A0A437MXZ3"/>